<dbReference type="InterPro" id="IPR016181">
    <property type="entry name" value="Acyl_CoA_acyltransferase"/>
</dbReference>
<dbReference type="Pfam" id="PF13480">
    <property type="entry name" value="Acetyltransf_6"/>
    <property type="match status" value="1"/>
</dbReference>
<evidence type="ECO:0000313" key="2">
    <source>
        <dbReference type="EMBL" id="NYI07952.1"/>
    </source>
</evidence>
<name>A0A853AC55_9ACTN</name>
<protein>
    <recommendedName>
        <fullName evidence="1">BioF2-like acetyltransferase domain-containing protein</fullName>
    </recommendedName>
</protein>
<dbReference type="InterPro" id="IPR038740">
    <property type="entry name" value="BioF2-like_GNAT_dom"/>
</dbReference>
<evidence type="ECO:0000259" key="1">
    <source>
        <dbReference type="Pfam" id="PF13480"/>
    </source>
</evidence>
<feature type="domain" description="BioF2-like acetyltransferase" evidence="1">
    <location>
        <begin position="181"/>
        <end position="317"/>
    </location>
</feature>
<accession>A0A853AC55</accession>
<keyword evidence="3" id="KW-1185">Reference proteome</keyword>
<evidence type="ECO:0000313" key="3">
    <source>
        <dbReference type="Proteomes" id="UP000567795"/>
    </source>
</evidence>
<comment type="caution">
    <text evidence="2">The sequence shown here is derived from an EMBL/GenBank/DDBJ whole genome shotgun (WGS) entry which is preliminary data.</text>
</comment>
<reference evidence="2 3" key="1">
    <citation type="submission" date="2020-07" db="EMBL/GenBank/DDBJ databases">
        <title>Sequencing the genomes of 1000 actinobacteria strains.</title>
        <authorList>
            <person name="Klenk H.-P."/>
        </authorList>
    </citation>
    <scope>NUCLEOTIDE SEQUENCE [LARGE SCALE GENOMIC DNA]</scope>
    <source>
        <strain evidence="2 3">DSM 42178</strain>
    </source>
</reference>
<dbReference type="EMBL" id="JACBZD010000002">
    <property type="protein sequence ID" value="NYI07952.1"/>
    <property type="molecule type" value="Genomic_DNA"/>
</dbReference>
<sequence length="540" mass="59064">MGLTARVLSADDIDETFARRWDALSAARPLQADFFDSHVWYASWSEGPGPEVAPSRIRIAAVLDGSRPVAVLPLVQDGSVVRTAGWDRPGRVRSRIAVGTDHPLGEVLDHLARAVTATGARRVALYRLPVRDPATRAFVRALRDNGFAVALRHHGCDMVTPVDGPWASHRERLRGFDGYARRFENRLVASWGVELEVYGGPFGKPLADGLPAYRELHARSWQGVADPRLRHEESDFMRRADRNGWARLFLLRVAGMPVAAQTWVRLGDVAVWRTTAYDRSLPGLGAGTVVQWSAQRQLFAETPPRLLDFIPGITPEKERLATERPQLLDVDAQLGGVLARPVVWGRAGAARAARWLRPRRRAAVRRLHAYRRRVDPRPALGRWGRQVVGRVGAAVPGALLPRPLRRSVGLEGGGPEELTGWQQVALLAGSVDPHGVPGLPAPRPVRPSAPLVRYLALAAGEPGPEAVRRSWGPRDRWLLLGESDAPTAVVRVDGTTVREVVRVAPSLPLAVVARTLRAAGLDGDAATQVRTAPLPWPRNA</sequence>
<dbReference type="AlphaFoldDB" id="A0A853AC55"/>
<dbReference type="Proteomes" id="UP000567795">
    <property type="component" value="Unassembled WGS sequence"/>
</dbReference>
<dbReference type="SUPFAM" id="SSF55729">
    <property type="entry name" value="Acyl-CoA N-acyltransferases (Nat)"/>
    <property type="match status" value="1"/>
</dbReference>
<gene>
    <name evidence="2" type="ORF">FHU37_004981</name>
</gene>
<dbReference type="RefSeq" id="WP_179816864.1">
    <property type="nucleotide sequence ID" value="NZ_JACBZD010000002.1"/>
</dbReference>
<organism evidence="2 3">
    <name type="scientific">Allostreptomyces psammosilenae</name>
    <dbReference type="NCBI Taxonomy" id="1892865"/>
    <lineage>
        <taxon>Bacteria</taxon>
        <taxon>Bacillati</taxon>
        <taxon>Actinomycetota</taxon>
        <taxon>Actinomycetes</taxon>
        <taxon>Kitasatosporales</taxon>
        <taxon>Streptomycetaceae</taxon>
        <taxon>Allostreptomyces</taxon>
    </lineage>
</organism>
<proteinExistence type="predicted"/>